<dbReference type="MassIVE" id="A0A669KBD8"/>
<dbReference type="EMBL" id="AL589653">
    <property type="status" value="NOT_ANNOTATED_CDS"/>
    <property type="molecule type" value="Genomic_DNA"/>
</dbReference>
<dbReference type="ExpressionAtlas" id="A0A669KBD8">
    <property type="expression patterns" value="baseline and differential"/>
</dbReference>
<dbReference type="PANTHER" id="PTHR46987">
    <property type="entry name" value="NEUROHYPOPHYSIAL HORMONES, N-TERMINAL DOMAIN CONTAINING PROTEIN"/>
    <property type="match status" value="1"/>
</dbReference>
<proteinExistence type="evidence at protein level"/>
<dbReference type="Gene3D" id="2.10.220.10">
    <property type="entry name" value="Hormone Receptor, Insulin-like Growth Factor Receptor 1, Chain A, domain 2"/>
    <property type="match status" value="3"/>
</dbReference>
<dbReference type="Bgee" id="ENSG00000099139">
    <property type="expression patterns" value="Expressed in buccal mucosa cell and 192 other cell types or tissues"/>
</dbReference>
<reference evidence="1 2" key="3">
    <citation type="journal article" date="2004" name="Nature">
        <title>Finishing the euchromatic sequence of the human genome.</title>
        <authorList>
            <consortium name="International Human Genome Sequencing Consortium"/>
        </authorList>
    </citation>
    <scope>NUCLEOTIDE SEQUENCE [LARGE SCALE GENOMIC DNA]</scope>
</reference>
<dbReference type="AlphaFoldDB" id="A0A669KBD8"/>
<dbReference type="Ensembl" id="ENST00000673745.1">
    <property type="protein sequence ID" value="ENSP00000501224.1"/>
    <property type="gene ID" value="ENSG00000099139.14"/>
</dbReference>
<organism evidence="1 2">
    <name type="scientific">Homo sapiens</name>
    <name type="common">Human</name>
    <dbReference type="NCBI Taxonomy" id="9606"/>
    <lineage>
        <taxon>Eukaryota</taxon>
        <taxon>Metazoa</taxon>
        <taxon>Chordata</taxon>
        <taxon>Craniata</taxon>
        <taxon>Vertebrata</taxon>
        <taxon>Euteleostomi</taxon>
        <taxon>Mammalia</taxon>
        <taxon>Eutheria</taxon>
        <taxon>Euarchontoglires</taxon>
        <taxon>Primates</taxon>
        <taxon>Haplorrhini</taxon>
        <taxon>Catarrhini</taxon>
        <taxon>Hominidae</taxon>
        <taxon>Homo</taxon>
    </lineage>
</organism>
<dbReference type="Ensembl" id="ENST00000673745.1">
    <property type="protein sequence ID" value="ENSP00000501224.1"/>
    <property type="gene ID" value="ENSG00000099139.15"/>
</dbReference>
<dbReference type="EMBL" id="AL391868">
    <property type="status" value="NOT_ANNOTATED_CDS"/>
    <property type="molecule type" value="Genomic_DNA"/>
</dbReference>
<protein>
    <submittedName>
        <fullName evidence="1">Proprotein convertase subtilisin/kexin type 5</fullName>
    </submittedName>
</protein>
<dbReference type="HGNC" id="HGNC:8747">
    <property type="gene designation" value="PCSK5"/>
</dbReference>
<dbReference type="PANTHER" id="PTHR46987:SF7">
    <property type="entry name" value="TNFR-CYS DOMAIN-CONTAINING PROTEIN"/>
    <property type="match status" value="1"/>
</dbReference>
<dbReference type="CDD" id="cd00064">
    <property type="entry name" value="FU"/>
    <property type="match status" value="1"/>
</dbReference>
<dbReference type="InterPro" id="IPR009030">
    <property type="entry name" value="Growth_fac_rcpt_cys_sf"/>
</dbReference>
<dbReference type="FunFam" id="2.10.220.10:FF:000051">
    <property type="entry name" value="Proprotein convertase subtilisin/kexin type 5"/>
    <property type="match status" value="1"/>
</dbReference>
<dbReference type="EMBL" id="AL359253">
    <property type="status" value="NOT_ANNOTATED_CDS"/>
    <property type="molecule type" value="Genomic_DNA"/>
</dbReference>
<evidence type="ECO:0000313" key="1">
    <source>
        <dbReference type="Ensembl" id="ENSP00000501224.1"/>
    </source>
</evidence>
<evidence type="ECO:0007829" key="4">
    <source>
        <dbReference type="ProteomicsDB" id="A0A669KBD8"/>
    </source>
</evidence>
<keyword evidence="2" id="KW-1185">Reference proteome</keyword>
<dbReference type="InterPro" id="IPR051514">
    <property type="entry name" value="R-spondin"/>
</dbReference>
<dbReference type="Proteomes" id="UP000005640">
    <property type="component" value="Chromosome 9"/>
</dbReference>
<reference evidence="1 2" key="1">
    <citation type="journal article" date="2001" name="Nature">
        <title>Initial sequencing and analysis of the human genome.</title>
        <authorList>
            <consortium name="International Human Genome Sequencing Consortium"/>
            <person name="Lander E.S."/>
            <person name="Linton L.M."/>
            <person name="Birren B."/>
            <person name="Nusbaum C."/>
            <person name="Zody M.C."/>
            <person name="Baldwin J."/>
            <person name="Devon K."/>
            <person name="Dewar K."/>
            <person name="Doyle M."/>
            <person name="FitzHugh W."/>
            <person name="Funke R."/>
            <person name="Gage D."/>
            <person name="Harris K."/>
            <person name="Heaford A."/>
            <person name="Howland J."/>
            <person name="Kann L."/>
            <person name="Lehoczky J."/>
            <person name="LeVine R."/>
            <person name="McEwan P."/>
            <person name="McKernan K."/>
            <person name="Meldrim J."/>
            <person name="Mesirov J.P."/>
            <person name="Miranda C."/>
            <person name="Morris W."/>
            <person name="Naylor J."/>
            <person name="Raymond C."/>
            <person name="Rosetti M."/>
            <person name="Santos R."/>
            <person name="Sheridan A."/>
            <person name="Sougnez C."/>
            <person name="Stange-Thomann N."/>
            <person name="Stojanovic N."/>
            <person name="Subramanian A."/>
            <person name="Wyman D."/>
            <person name="Rogers J."/>
            <person name="Sulston J."/>
            <person name="Ainscough R."/>
            <person name="Beck S."/>
            <person name="Bentley D."/>
            <person name="Burton J."/>
            <person name="Clee C."/>
            <person name="Carter N."/>
            <person name="Coulson A."/>
            <person name="Deadman R."/>
            <person name="Deloukas P."/>
            <person name="Dunham A."/>
            <person name="Dunham I."/>
            <person name="Durbin R."/>
            <person name="French L."/>
            <person name="Grafham D."/>
            <person name="Gregory S."/>
            <person name="Hubbard T."/>
            <person name="Humphray S."/>
            <person name="Hunt A."/>
            <person name="Jones M."/>
            <person name="Lloyd C."/>
            <person name="McMurray A."/>
            <person name="Matthews L."/>
            <person name="Mercer S."/>
            <person name="Milne S."/>
            <person name="Mullikin J.C."/>
            <person name="Mungall A."/>
            <person name="Plumb R."/>
            <person name="Ross M."/>
            <person name="Shownkeen R."/>
            <person name="Sims S."/>
            <person name="Waterston R.H."/>
            <person name="Wilson R.K."/>
            <person name="Hillier L.W."/>
            <person name="McPherson J.D."/>
            <person name="Marra M.A."/>
            <person name="Mardis E.R."/>
            <person name="Fulton L.A."/>
            <person name="Chinwalla A.T."/>
            <person name="Pepin K.H."/>
            <person name="Gish W.R."/>
            <person name="Chissoe S.L."/>
            <person name="Wendl M.C."/>
            <person name="Delehaunty K.D."/>
            <person name="Miner T.L."/>
            <person name="Delehaunty A."/>
            <person name="Kramer J.B."/>
            <person name="Cook L.L."/>
            <person name="Fulton R.S."/>
            <person name="Johnson D.L."/>
            <person name="Minx P.J."/>
            <person name="Clifton S.W."/>
            <person name="Hawkins T."/>
            <person name="Branscomb E."/>
            <person name="Predki P."/>
            <person name="Richardson P."/>
            <person name="Wenning S."/>
            <person name="Slezak T."/>
            <person name="Doggett N."/>
            <person name="Cheng J.F."/>
            <person name="Olsen A."/>
            <person name="Lucas S."/>
            <person name="Elkin C."/>
            <person name="Uberbacher E."/>
            <person name="Frazier M."/>
            <person name="Gibbs R.A."/>
            <person name="Muzny D.M."/>
            <person name="Scherer S.E."/>
            <person name="Bouck J.B."/>
            <person name="Sodergren E.J."/>
            <person name="Worley K.C."/>
            <person name="Rives C.M."/>
            <person name="Gorrell J.H."/>
            <person name="Metzker M.L."/>
            <person name="Naylor S.L."/>
            <person name="Kucherlapati R.S."/>
            <person name="Nelson D.L."/>
            <person name="Weinstock G.M."/>
            <person name="Sakaki Y."/>
            <person name="Fujiyama A."/>
            <person name="Hattori M."/>
            <person name="Yada T."/>
            <person name="Toyoda A."/>
            <person name="Itoh T."/>
            <person name="Kawagoe C."/>
            <person name="Watanabe H."/>
            <person name="Totoki Y."/>
            <person name="Taylor T."/>
            <person name="Weissenbach J."/>
            <person name="Heilig R."/>
            <person name="Saurin W."/>
            <person name="Artiguenave F."/>
            <person name="Brottier P."/>
            <person name="Bruls T."/>
            <person name="Pelletier E."/>
            <person name="Robert C."/>
            <person name="Wincker P."/>
            <person name="Smith D.R."/>
            <person name="Doucette-Stamm L."/>
            <person name="Rubenfield M."/>
            <person name="Weinstock K."/>
            <person name="Lee H.M."/>
            <person name="Dubois J."/>
            <person name="Rosenthal A."/>
            <person name="Platzer M."/>
            <person name="Nyakatura G."/>
            <person name="Taudien S."/>
            <person name="Rump A."/>
            <person name="Yang H."/>
            <person name="Yu J."/>
            <person name="Wang J."/>
            <person name="Huang G."/>
            <person name="Gu J."/>
            <person name="Hood L."/>
            <person name="Rowen L."/>
            <person name="Madan A."/>
            <person name="Qin S."/>
            <person name="Davis R.W."/>
            <person name="Federspiel N.A."/>
            <person name="Abola A.P."/>
            <person name="Proctor M.J."/>
            <person name="Myers R.M."/>
            <person name="Schmutz J."/>
            <person name="Dickson M."/>
            <person name="Grimwood J."/>
            <person name="Cox D.R."/>
            <person name="Olson M.V."/>
            <person name="Kaul R."/>
            <person name="Raymond C."/>
            <person name="Shimizu N."/>
            <person name="Kawasaki K."/>
            <person name="Minoshima S."/>
            <person name="Evans G.A."/>
            <person name="Athanasiou M."/>
            <person name="Schultz R."/>
            <person name="Roe B.A."/>
            <person name="Chen F."/>
            <person name="Pan H."/>
            <person name="Ramser J."/>
            <person name="Lehrach H."/>
            <person name="Reinhardt R."/>
            <person name="McCombie W.R."/>
            <person name="de la Bastide M."/>
            <person name="Dedhia N."/>
            <person name="Blocker H."/>
            <person name="Hornischer K."/>
            <person name="Nordsiek G."/>
            <person name="Agarwala R."/>
            <person name="Aravind L."/>
            <person name="Bailey J.A."/>
            <person name="Bateman A."/>
            <person name="Batzoglou S."/>
            <person name="Birney E."/>
            <person name="Bork P."/>
            <person name="Brown D.G."/>
            <person name="Burge C.B."/>
            <person name="Cerutti L."/>
            <person name="Chen H.C."/>
            <person name="Church D."/>
            <person name="Clamp M."/>
            <person name="Copley R.R."/>
            <person name="Doerks T."/>
            <person name="Eddy S.R."/>
            <person name="Eichler E.E."/>
            <person name="Furey T.S."/>
            <person name="Galagan J."/>
            <person name="Gilbert J.G."/>
            <person name="Harmon C."/>
            <person name="Hayashizaki Y."/>
            <person name="Haussler D."/>
            <person name="Hermjakob H."/>
            <person name="Hokamp K."/>
            <person name="Jang W."/>
            <person name="Johnson L.S."/>
            <person name="Jones T.A."/>
            <person name="Kasif S."/>
            <person name="Kaspryzk A."/>
            <person name="Kennedy S."/>
            <person name="Kent W.J."/>
            <person name="Kitts P."/>
            <person name="Koonin E.V."/>
            <person name="Korf I."/>
            <person name="Kulp D."/>
            <person name="Lancet D."/>
            <person name="Lowe T.M."/>
            <person name="McLysaght A."/>
            <person name="Mikkelsen T."/>
            <person name="Moran J.V."/>
            <person name="Mulder N."/>
            <person name="Pollara V.J."/>
            <person name="Ponting C.P."/>
            <person name="Schuler G."/>
            <person name="Schultz J."/>
            <person name="Slater G."/>
            <person name="Smit A.F."/>
            <person name="Stupka E."/>
            <person name="Szustakowski J."/>
            <person name="Thierry-Mieg D."/>
            <person name="Thierry-Mieg J."/>
            <person name="Wagner L."/>
            <person name="Wallis J."/>
            <person name="Wheeler R."/>
            <person name="Williams A."/>
            <person name="Wolf Y.I."/>
            <person name="Wolfe K.H."/>
            <person name="Yang S.P."/>
            <person name="Yeh R.F."/>
            <person name="Collins F."/>
            <person name="Guyer M.S."/>
            <person name="Peterson J."/>
            <person name="Felsenfeld A."/>
            <person name="Wetterstrand K.A."/>
            <person name="Patrinos A."/>
            <person name="Morgan M.J."/>
            <person name="de Jong P."/>
            <person name="Catanese J.J."/>
            <person name="Osoegawa K."/>
            <person name="Shizuya H."/>
            <person name="Choi S."/>
            <person name="Chen Y.J."/>
        </authorList>
    </citation>
    <scope>NUCLEOTIDE SEQUENCE [LARGE SCALE GENOMIC DNA]</scope>
</reference>
<name>A0A669KBD8_HUMAN</name>
<accession>A0A669KBD8</accession>
<feature type="non-terminal residue" evidence="1">
    <location>
        <position position="1"/>
    </location>
</feature>
<dbReference type="OpenTargets" id="ENSG00000099139"/>
<evidence type="ECO:0007829" key="3">
    <source>
        <dbReference type="PeptideAtlas" id="A0A669KBD8"/>
    </source>
</evidence>
<reference evidence="1 2" key="2">
    <citation type="journal article" date="2004" name="Nature">
        <title>DNA sequence and analysis of human chromosome 9.</title>
        <authorList>
            <person name="Humphray S.J."/>
            <person name="Oliver K."/>
            <person name="Hunt A.R."/>
            <person name="Plumb R.W."/>
            <person name="Loveland J.E."/>
            <person name="Howe K.L."/>
            <person name="Andrews T.D."/>
            <person name="Searle S."/>
            <person name="Hunt S.E."/>
            <person name="Scott C.E."/>
            <person name="Jones M.C."/>
            <person name="Ainscough R."/>
            <person name="Almeida J.P."/>
            <person name="Ambrose K.D."/>
            <person name="Ashwell R.I."/>
            <person name="Babbage A.K."/>
            <person name="Babbage S."/>
            <person name="Bagguley C.L."/>
            <person name="Bailey J."/>
            <person name="Banerjee R."/>
            <person name="Barker D.J."/>
            <person name="Barlow K.F."/>
            <person name="Bates K."/>
            <person name="Beasley H."/>
            <person name="Beasley O."/>
            <person name="Bird C.P."/>
            <person name="Bray-Allen S."/>
            <person name="Brown A.J."/>
            <person name="Brown J.Y."/>
            <person name="Burford D."/>
            <person name="Burrill W."/>
            <person name="Burton J."/>
            <person name="Carder C."/>
            <person name="Carter N.P."/>
            <person name="Chapman J.C."/>
            <person name="Chen Y."/>
            <person name="Clarke G."/>
            <person name="Clark S.Y."/>
            <person name="Clee C.M."/>
            <person name="Clegg S."/>
            <person name="Collier R.E."/>
            <person name="Corby N."/>
            <person name="Crosier M."/>
            <person name="Cummings A.T."/>
            <person name="Davies J."/>
            <person name="Dhami P."/>
            <person name="Dunn M."/>
            <person name="Dutta I."/>
            <person name="Dyer L.W."/>
            <person name="Earthrowl M.E."/>
            <person name="Faulkner L."/>
            <person name="Fleming C.J."/>
            <person name="Frankish A."/>
            <person name="Frankland J.A."/>
            <person name="French L."/>
            <person name="Fricker D.G."/>
            <person name="Garner P."/>
            <person name="Garnett J."/>
            <person name="Ghori J."/>
            <person name="Gilbert J.G."/>
            <person name="Glison C."/>
            <person name="Grafham D.V."/>
            <person name="Gribble S."/>
            <person name="Griffiths C."/>
            <person name="Griffiths-Jones S."/>
            <person name="Grocock R."/>
            <person name="Guy J."/>
            <person name="Hall R.E."/>
            <person name="Hammond S."/>
            <person name="Harley J.L."/>
            <person name="Harrison E.S."/>
            <person name="Hart E.A."/>
            <person name="Heath P.D."/>
            <person name="Henderson C.D."/>
            <person name="Hopkins B.L."/>
            <person name="Howard P.J."/>
            <person name="Howden P.J."/>
            <person name="Huckle E."/>
            <person name="Johnson C."/>
            <person name="Johnson D."/>
            <person name="Joy A.A."/>
            <person name="Kay M."/>
            <person name="Keenan S."/>
            <person name="Kershaw J.K."/>
            <person name="Kimberley A.M."/>
            <person name="King A."/>
            <person name="Knights A."/>
            <person name="Laird G.K."/>
            <person name="Langford C."/>
            <person name="Lawlor S."/>
            <person name="Leongamornlert D.A."/>
            <person name="Leversha M."/>
            <person name="Lloyd C."/>
            <person name="Lloyd D.M."/>
            <person name="Lovell J."/>
            <person name="Martin S."/>
            <person name="Mashreghi-Mohammadi M."/>
            <person name="Matthews L."/>
            <person name="McLaren S."/>
            <person name="McLay K.E."/>
            <person name="McMurray A."/>
            <person name="Milne S."/>
            <person name="Nickerson T."/>
            <person name="Nisbett J."/>
            <person name="Nordsiek G."/>
            <person name="Pearce A.V."/>
            <person name="Peck A.I."/>
            <person name="Porter K.M."/>
            <person name="Pandian R."/>
            <person name="Pelan S."/>
            <person name="Phillimore B."/>
            <person name="Povey S."/>
            <person name="Ramsey Y."/>
            <person name="Rand V."/>
            <person name="Scharfe M."/>
            <person name="Sehra H.K."/>
            <person name="Shownkeen R."/>
            <person name="Sims S.K."/>
            <person name="Skuce C.D."/>
            <person name="Smith M."/>
            <person name="Steward C.A."/>
            <person name="Swarbreck D."/>
            <person name="Sycamore N."/>
            <person name="Tester J."/>
            <person name="Thorpe A."/>
            <person name="Tracey A."/>
            <person name="Tromans A."/>
            <person name="Thomas D.W."/>
            <person name="Wall M."/>
            <person name="Wallis J.M."/>
            <person name="West A.P."/>
            <person name="Whitehead S.L."/>
            <person name="Willey D.L."/>
            <person name="Williams S.A."/>
            <person name="Wilming L."/>
            <person name="Wray P.W."/>
            <person name="Young L."/>
            <person name="Ashurst J.L."/>
            <person name="Coulson A."/>
            <person name="Blocker H."/>
            <person name="Durbin R."/>
            <person name="Sulston J.E."/>
            <person name="Hubbard T."/>
            <person name="Jackson M.J."/>
            <person name="Bentley D.R."/>
            <person name="Beck S."/>
            <person name="Rogers J."/>
            <person name="Dunham I."/>
        </authorList>
    </citation>
    <scope>NUCLEOTIDE SEQUENCE [LARGE SCALE GENOMIC DNA]</scope>
</reference>
<dbReference type="EMBL" id="AL353607">
    <property type="status" value="NOT_ANNOTATED_CDS"/>
    <property type="molecule type" value="Genomic_DNA"/>
</dbReference>
<sequence>ETCTGPGHDECSSCQEGLQLLRGMCVHATKTQEEGKFWNDILRKLQPCHSSCKTCNGSATLCTSCPKGAYLLAQACVSSCPQGTWPSVRSGSCENCTEACAICSGADLCKKCQMQPGHPLFLHEGRCYSKCPEGSYAEDGICERCSSPCRTCEGNATNCHSCEGGHVLHHGVCQENCPERHVAV</sequence>
<evidence type="ECO:0000313" key="2">
    <source>
        <dbReference type="Proteomes" id="UP000005640"/>
    </source>
</evidence>
<dbReference type="FunFam" id="2.10.220.10:FF:000040">
    <property type="entry name" value="Proprotein convertase subtilisin/kexin type 5"/>
    <property type="match status" value="1"/>
</dbReference>
<dbReference type="OrthoDB" id="300641at2759"/>
<reference evidence="1" key="5">
    <citation type="submission" date="2025-09" db="UniProtKB">
        <authorList>
            <consortium name="Ensembl"/>
        </authorList>
    </citation>
    <scope>IDENTIFICATION</scope>
</reference>
<gene>
    <name evidence="1" type="primary">PCSK5</name>
</gene>
<keyword evidence="3 4" id="KW-1267">Proteomics identification</keyword>
<dbReference type="Antibodypedia" id="27199">
    <property type="antibodies" value="190 antibodies from 26 providers"/>
</dbReference>
<reference evidence="1" key="4">
    <citation type="submission" date="2025-08" db="UniProtKB">
        <authorList>
            <consortium name="Ensembl"/>
        </authorList>
    </citation>
    <scope>IDENTIFICATION</scope>
</reference>
<dbReference type="SMART" id="SM00261">
    <property type="entry name" value="FU"/>
    <property type="match status" value="4"/>
</dbReference>
<dbReference type="SUPFAM" id="SSF57184">
    <property type="entry name" value="Growth factor receptor domain"/>
    <property type="match status" value="1"/>
</dbReference>
<dbReference type="GeneTree" id="ENSGT00940000155770"/>
<feature type="non-terminal residue" evidence="1">
    <location>
        <position position="184"/>
    </location>
</feature>
<dbReference type="InterPro" id="IPR006212">
    <property type="entry name" value="Furin_repeat"/>
</dbReference>